<dbReference type="EMBL" id="JACSDY010000025">
    <property type="protein sequence ID" value="KAF7387646.1"/>
    <property type="molecule type" value="Genomic_DNA"/>
</dbReference>
<evidence type="ECO:0000313" key="1">
    <source>
        <dbReference type="EMBL" id="KAF7387646.1"/>
    </source>
</evidence>
<evidence type="ECO:0000313" key="2">
    <source>
        <dbReference type="Proteomes" id="UP000600918"/>
    </source>
</evidence>
<gene>
    <name evidence="1" type="ORF">H0235_018368</name>
</gene>
<reference evidence="1" key="1">
    <citation type="journal article" date="2020" name="G3 (Bethesda)">
        <title>High-Quality Assemblies for Three Invasive Social Wasps from the &lt;i&gt;Vespula&lt;/i&gt; Genus.</title>
        <authorList>
            <person name="Harrop T.W.R."/>
            <person name="Guhlin J."/>
            <person name="McLaughlin G.M."/>
            <person name="Permina E."/>
            <person name="Stockwell P."/>
            <person name="Gilligan J."/>
            <person name="Le Lec M.F."/>
            <person name="Gruber M.A.M."/>
            <person name="Quinn O."/>
            <person name="Lovegrove M."/>
            <person name="Duncan E.J."/>
            <person name="Remnant E.J."/>
            <person name="Van Eeckhoven J."/>
            <person name="Graham B."/>
            <person name="Knapp R.A."/>
            <person name="Langford K.W."/>
            <person name="Kronenberg Z."/>
            <person name="Press M.O."/>
            <person name="Eacker S.M."/>
            <person name="Wilson-Rankin E.E."/>
            <person name="Purcell J."/>
            <person name="Lester P.J."/>
            <person name="Dearden P.K."/>
        </authorList>
    </citation>
    <scope>NUCLEOTIDE SEQUENCE</scope>
    <source>
        <strain evidence="1">Volc-1</strain>
    </source>
</reference>
<dbReference type="Proteomes" id="UP000600918">
    <property type="component" value="Unassembled WGS sequence"/>
</dbReference>
<comment type="caution">
    <text evidence="1">The sequence shown here is derived from an EMBL/GenBank/DDBJ whole genome shotgun (WGS) entry which is preliminary data.</text>
</comment>
<accession>A0A834JLP0</accession>
<organism evidence="1 2">
    <name type="scientific">Vespula pensylvanica</name>
    <name type="common">Western yellow jacket</name>
    <name type="synonym">Wasp</name>
    <dbReference type="NCBI Taxonomy" id="30213"/>
    <lineage>
        <taxon>Eukaryota</taxon>
        <taxon>Metazoa</taxon>
        <taxon>Ecdysozoa</taxon>
        <taxon>Arthropoda</taxon>
        <taxon>Hexapoda</taxon>
        <taxon>Insecta</taxon>
        <taxon>Pterygota</taxon>
        <taxon>Neoptera</taxon>
        <taxon>Endopterygota</taxon>
        <taxon>Hymenoptera</taxon>
        <taxon>Apocrita</taxon>
        <taxon>Aculeata</taxon>
        <taxon>Vespoidea</taxon>
        <taxon>Vespidae</taxon>
        <taxon>Vespinae</taxon>
        <taxon>Vespula</taxon>
    </lineage>
</organism>
<name>A0A834JLP0_VESPE</name>
<proteinExistence type="predicted"/>
<sequence length="100" mass="11593">MFPHFTKSSNEVYVQYLRIQEENVGQTLTTITLTEQDVTSRVLSVFDATLHEKPVVNPTKYNKQVSRLVSWTSVLDDMEILVSWCPGRPRDSNVLVFWMT</sequence>
<protein>
    <submittedName>
        <fullName evidence="1">Uncharacterized protein</fullName>
    </submittedName>
</protein>
<keyword evidence="2" id="KW-1185">Reference proteome</keyword>
<dbReference type="AlphaFoldDB" id="A0A834JLP0"/>